<dbReference type="InterPro" id="IPR029001">
    <property type="entry name" value="ITPase-like_fam"/>
</dbReference>
<dbReference type="GO" id="GO:0036222">
    <property type="term" value="F:XTP diphosphatase activity"/>
    <property type="evidence" value="ECO:0007669"/>
    <property type="project" value="UniProtKB-ARBA"/>
</dbReference>
<dbReference type="GO" id="GO:0036220">
    <property type="term" value="F:ITP diphosphatase activity"/>
    <property type="evidence" value="ECO:0007669"/>
    <property type="project" value="UniProtKB-EC"/>
</dbReference>
<dbReference type="NCBIfam" id="NF011397">
    <property type="entry name" value="PRK14822.1"/>
    <property type="match status" value="1"/>
</dbReference>
<dbReference type="GO" id="GO:0009146">
    <property type="term" value="P:purine nucleoside triphosphate catabolic process"/>
    <property type="evidence" value="ECO:0007669"/>
    <property type="project" value="UniProtKB-ARBA"/>
</dbReference>
<evidence type="ECO:0000256" key="1">
    <source>
        <dbReference type="ARBA" id="ARBA00001946"/>
    </source>
</evidence>
<reference evidence="17" key="1">
    <citation type="journal article" date="2015" name="Nature">
        <title>Complex archaea that bridge the gap between prokaryotes and eukaryotes.</title>
        <authorList>
            <person name="Spang A."/>
            <person name="Saw J.H."/>
            <person name="Jorgensen S.L."/>
            <person name="Zaremba-Niedzwiedzka K."/>
            <person name="Martijn J."/>
            <person name="Lind A.E."/>
            <person name="van Eijk R."/>
            <person name="Schleper C."/>
            <person name="Guy L."/>
            <person name="Ettema T.J."/>
        </authorList>
    </citation>
    <scope>NUCLEOTIDE SEQUENCE</scope>
</reference>
<evidence type="ECO:0000256" key="15">
    <source>
        <dbReference type="ARBA" id="ARBA00083186"/>
    </source>
</evidence>
<dbReference type="SUPFAM" id="SSF52972">
    <property type="entry name" value="ITPase-like"/>
    <property type="match status" value="1"/>
</dbReference>
<keyword evidence="7" id="KW-0460">Magnesium</keyword>
<dbReference type="PANTHER" id="PTHR11067:SF9">
    <property type="entry name" value="INOSINE TRIPHOSPHATE PYROPHOSPHATASE"/>
    <property type="match status" value="1"/>
</dbReference>
<evidence type="ECO:0000256" key="13">
    <source>
        <dbReference type="ARBA" id="ARBA00075987"/>
    </source>
</evidence>
<evidence type="ECO:0000256" key="5">
    <source>
        <dbReference type="ARBA" id="ARBA00022741"/>
    </source>
</evidence>
<dbReference type="GO" id="GO:0046872">
    <property type="term" value="F:metal ion binding"/>
    <property type="evidence" value="ECO:0007669"/>
    <property type="project" value="UniProtKB-KW"/>
</dbReference>
<evidence type="ECO:0000256" key="3">
    <source>
        <dbReference type="ARBA" id="ARBA00011738"/>
    </source>
</evidence>
<evidence type="ECO:0000256" key="6">
    <source>
        <dbReference type="ARBA" id="ARBA00022801"/>
    </source>
</evidence>
<evidence type="ECO:0000256" key="12">
    <source>
        <dbReference type="ARBA" id="ARBA00071289"/>
    </source>
</evidence>
<comment type="catalytic activity">
    <reaction evidence="9">
        <text>dITP + H2O = dIMP + diphosphate + H(+)</text>
        <dbReference type="Rhea" id="RHEA:28342"/>
        <dbReference type="ChEBI" id="CHEBI:15377"/>
        <dbReference type="ChEBI" id="CHEBI:15378"/>
        <dbReference type="ChEBI" id="CHEBI:33019"/>
        <dbReference type="ChEBI" id="CHEBI:61194"/>
        <dbReference type="ChEBI" id="CHEBI:61382"/>
        <dbReference type="EC" id="3.6.1.66"/>
    </reaction>
</comment>
<dbReference type="GO" id="GO:0005829">
    <property type="term" value="C:cytosol"/>
    <property type="evidence" value="ECO:0007669"/>
    <property type="project" value="TreeGrafter"/>
</dbReference>
<dbReference type="GO" id="GO:0035870">
    <property type="term" value="F:dITP diphosphatase activity"/>
    <property type="evidence" value="ECO:0007669"/>
    <property type="project" value="UniProtKB-ARBA"/>
</dbReference>
<comment type="catalytic activity">
    <reaction evidence="10">
        <text>XTP + H2O = XMP + diphosphate + H(+)</text>
        <dbReference type="Rhea" id="RHEA:28610"/>
        <dbReference type="ChEBI" id="CHEBI:15377"/>
        <dbReference type="ChEBI" id="CHEBI:15378"/>
        <dbReference type="ChEBI" id="CHEBI:33019"/>
        <dbReference type="ChEBI" id="CHEBI:57464"/>
        <dbReference type="ChEBI" id="CHEBI:61314"/>
        <dbReference type="EC" id="3.6.1.66"/>
    </reaction>
</comment>
<accession>A0A0F9BZ80</accession>
<evidence type="ECO:0000256" key="4">
    <source>
        <dbReference type="ARBA" id="ARBA00022723"/>
    </source>
</evidence>
<evidence type="ECO:0000256" key="14">
    <source>
        <dbReference type="ARBA" id="ARBA00078805"/>
    </source>
</evidence>
<dbReference type="NCBIfam" id="TIGR00042">
    <property type="entry name" value="RdgB/HAM1 family non-canonical purine NTP pyrophosphatase"/>
    <property type="match status" value="1"/>
</dbReference>
<dbReference type="GO" id="GO:0017111">
    <property type="term" value="F:ribonucleoside triphosphate phosphatase activity"/>
    <property type="evidence" value="ECO:0007669"/>
    <property type="project" value="InterPro"/>
</dbReference>
<evidence type="ECO:0000256" key="7">
    <source>
        <dbReference type="ARBA" id="ARBA00022842"/>
    </source>
</evidence>
<sequence>MKRKILVATTNPGKMAELSAMLDADVQWVSLADFPDVPEVKEDGETFAENARKKASGYAHATGLWTIADDSGLVIDALNGAPGIHSARFSGDKPDKADRTLIDDRNIEKVLKLMKDTPTENRTARFVCSLCAASPEEILIETTGTFEGQIATEKQGHNGFGYDPIFYIPHLAKTVAQIDANEKNKISHRAKAITQLKPQLAKLL</sequence>
<dbReference type="HAMAP" id="MF_01405">
    <property type="entry name" value="Non_canon_purine_NTPase"/>
    <property type="match status" value="1"/>
</dbReference>
<comment type="subunit">
    <text evidence="3">Homodimer.</text>
</comment>
<keyword evidence="5" id="KW-0547">Nucleotide-binding</keyword>
<dbReference type="FunFam" id="3.90.950.10:FF:000001">
    <property type="entry name" value="dITP/XTP pyrophosphatase"/>
    <property type="match status" value="1"/>
</dbReference>
<organism evidence="17">
    <name type="scientific">marine sediment metagenome</name>
    <dbReference type="NCBI Taxonomy" id="412755"/>
    <lineage>
        <taxon>unclassified sequences</taxon>
        <taxon>metagenomes</taxon>
        <taxon>ecological metagenomes</taxon>
    </lineage>
</organism>
<keyword evidence="8" id="KW-0546">Nucleotide metabolism</keyword>
<evidence type="ECO:0000313" key="17">
    <source>
        <dbReference type="EMBL" id="KKK95674.1"/>
    </source>
</evidence>
<dbReference type="InterPro" id="IPR020922">
    <property type="entry name" value="dITP/XTP_pyrophosphatase"/>
</dbReference>
<protein>
    <recommendedName>
        <fullName evidence="12">dITP/XTP pyrophosphatase</fullName>
        <ecNumber evidence="11">3.6.1.66</ecNumber>
    </recommendedName>
    <alternativeName>
        <fullName evidence="13">Non-canonical purine NTP pyrophosphatase</fullName>
    </alternativeName>
    <alternativeName>
        <fullName evidence="14">Non-standard purine NTP pyrophosphatase</fullName>
    </alternativeName>
    <alternativeName>
        <fullName evidence="16">Nucleoside-triphosphate diphosphatase</fullName>
    </alternativeName>
    <alternativeName>
        <fullName evidence="15">Nucleoside-triphosphate pyrophosphatase</fullName>
    </alternativeName>
</protein>
<evidence type="ECO:0000256" key="8">
    <source>
        <dbReference type="ARBA" id="ARBA00023080"/>
    </source>
</evidence>
<dbReference type="Gene3D" id="3.90.950.10">
    <property type="match status" value="1"/>
</dbReference>
<dbReference type="GO" id="GO:0009117">
    <property type="term" value="P:nucleotide metabolic process"/>
    <property type="evidence" value="ECO:0007669"/>
    <property type="project" value="UniProtKB-KW"/>
</dbReference>
<dbReference type="InterPro" id="IPR002637">
    <property type="entry name" value="RdgB/HAM1"/>
</dbReference>
<keyword evidence="4" id="KW-0479">Metal-binding</keyword>
<dbReference type="CDD" id="cd00515">
    <property type="entry name" value="HAM1"/>
    <property type="match status" value="1"/>
</dbReference>
<evidence type="ECO:0000256" key="16">
    <source>
        <dbReference type="ARBA" id="ARBA00083635"/>
    </source>
</evidence>
<gene>
    <name evidence="17" type="ORF">LCGC14_2670440</name>
</gene>
<dbReference type="GO" id="GO:0000166">
    <property type="term" value="F:nucleotide binding"/>
    <property type="evidence" value="ECO:0007669"/>
    <property type="project" value="UniProtKB-KW"/>
</dbReference>
<comment type="caution">
    <text evidence="17">The sequence shown here is derived from an EMBL/GenBank/DDBJ whole genome shotgun (WGS) entry which is preliminary data.</text>
</comment>
<name>A0A0F9BZ80_9ZZZZ</name>
<keyword evidence="6" id="KW-0378">Hydrolase</keyword>
<evidence type="ECO:0000256" key="11">
    <source>
        <dbReference type="ARBA" id="ARBA00066468"/>
    </source>
</evidence>
<evidence type="ECO:0000256" key="2">
    <source>
        <dbReference type="ARBA" id="ARBA00008023"/>
    </source>
</evidence>
<evidence type="ECO:0000256" key="10">
    <source>
        <dbReference type="ARBA" id="ARBA00052017"/>
    </source>
</evidence>
<proteinExistence type="inferred from homology"/>
<dbReference type="Pfam" id="PF01725">
    <property type="entry name" value="Ham1p_like"/>
    <property type="match status" value="1"/>
</dbReference>
<dbReference type="PANTHER" id="PTHR11067">
    <property type="entry name" value="INOSINE TRIPHOSPHATE PYROPHOSPHATASE/HAM1 PROTEIN"/>
    <property type="match status" value="1"/>
</dbReference>
<comment type="similarity">
    <text evidence="2">Belongs to the HAM1 NTPase family.</text>
</comment>
<evidence type="ECO:0000256" key="9">
    <source>
        <dbReference type="ARBA" id="ARBA00051875"/>
    </source>
</evidence>
<dbReference type="AlphaFoldDB" id="A0A0F9BZ80"/>
<comment type="cofactor">
    <cofactor evidence="1">
        <name>Mg(2+)</name>
        <dbReference type="ChEBI" id="CHEBI:18420"/>
    </cofactor>
</comment>
<dbReference type="EMBL" id="LAZR01046808">
    <property type="protein sequence ID" value="KKK95674.1"/>
    <property type="molecule type" value="Genomic_DNA"/>
</dbReference>
<dbReference type="EC" id="3.6.1.66" evidence="11"/>